<dbReference type="InterPro" id="IPR013785">
    <property type="entry name" value="Aldolase_TIM"/>
</dbReference>
<dbReference type="InterPro" id="IPR029044">
    <property type="entry name" value="Nucleotide-diphossugar_trans"/>
</dbReference>
<proteinExistence type="predicted"/>
<dbReference type="Pfam" id="PF03102">
    <property type="entry name" value="NeuB"/>
    <property type="match status" value="1"/>
</dbReference>
<dbReference type="GO" id="GO:0047444">
    <property type="term" value="F:N-acylneuraminate-9-phosphate synthase activity"/>
    <property type="evidence" value="ECO:0007669"/>
    <property type="project" value="TreeGrafter"/>
</dbReference>
<dbReference type="Gene3D" id="3.20.20.70">
    <property type="entry name" value="Aldolase class I"/>
    <property type="match status" value="1"/>
</dbReference>
<reference evidence="3" key="1">
    <citation type="submission" date="2016-10" db="EMBL/GenBank/DDBJ databases">
        <authorList>
            <person name="Varghese N."/>
            <person name="Submissions S."/>
        </authorList>
    </citation>
    <scope>NUCLEOTIDE SEQUENCE [LARGE SCALE GENOMIC DNA]</scope>
    <source>
        <strain evidence="3">DSM 45789</strain>
    </source>
</reference>
<dbReference type="OrthoDB" id="9815559at2"/>
<dbReference type="Pfam" id="PF02348">
    <property type="entry name" value="CTP_transf_3"/>
    <property type="match status" value="1"/>
</dbReference>
<dbReference type="AlphaFoldDB" id="A0A1I6NVD3"/>
<evidence type="ECO:0000313" key="3">
    <source>
        <dbReference type="Proteomes" id="UP000198660"/>
    </source>
</evidence>
<sequence length="587" mass="66085">MARVIAEITNAHQGCPQTLKQLIQAASTSKADAVKFQWFKYDHLATSDYPWYEAYKGLFIHEGQWKEVLRLAKSLGLSIWVDVLDDWGVHMLRSYETWIDGIKLPATVLQSRVMIESLSFWKKPVLLGVGGWLDDEIDRLLPLLKKRVGNHLTLLHGFQGYPTHLEDAGLARIPLLQARYGYPVGYADHTDGSHPLAIELPIYAYFSGAGVIEKHITLQRSQKGYNYDSSLEPAEFATMVHRLKTAAVIMGDGEVTDAQRSYLKDAVRVVATQPIVKGEIITQRKVSYKRCPDNNGIMPQELESLLPVISQQAVAVDQVFSTNSIKKPVIVIAVITRLKSTRLTKKALRFIHGVTAIERCLLNCLSVPGVDHVVLATSDLPQDKELTNMTMNGEVEVFCGDAENVVQRMMDVAKLKHADIILRVTGDCPAISPEILEYLIQHHLEQGCDFTTATENHALGTCGDVITVEAFERLLQHPKPLTHTEYLSAYFRNNPHLFTSHVVELPPVFQYPNWRLTLDEPLDLSMFEELYRGLQVGYEPLPFARIRPYLLAHPHVLAINANVQVKYQVDEKLVRQIKKETTLDGSA</sequence>
<dbReference type="InterPro" id="IPR051690">
    <property type="entry name" value="PseI-like"/>
</dbReference>
<feature type="domain" description="PseI/NeuA/B-like" evidence="1">
    <location>
        <begin position="22"/>
        <end position="254"/>
    </location>
</feature>
<dbReference type="GO" id="GO:0016051">
    <property type="term" value="P:carbohydrate biosynthetic process"/>
    <property type="evidence" value="ECO:0007669"/>
    <property type="project" value="InterPro"/>
</dbReference>
<evidence type="ECO:0000313" key="2">
    <source>
        <dbReference type="EMBL" id="SFS31808.1"/>
    </source>
</evidence>
<gene>
    <name evidence="2" type="ORF">SAMN05444972_101162</name>
</gene>
<dbReference type="Gene3D" id="3.90.550.10">
    <property type="entry name" value="Spore Coat Polysaccharide Biosynthesis Protein SpsA, Chain A"/>
    <property type="match status" value="1"/>
</dbReference>
<dbReference type="SUPFAM" id="SSF51569">
    <property type="entry name" value="Aldolase"/>
    <property type="match status" value="1"/>
</dbReference>
<dbReference type="Gene3D" id="3.90.1210.10">
    <property type="entry name" value="Antifreeze-like/N-acetylneuraminic acid synthase C-terminal domain"/>
    <property type="match status" value="1"/>
</dbReference>
<organism evidence="2 3">
    <name type="scientific">Marininema halotolerans</name>
    <dbReference type="NCBI Taxonomy" id="1155944"/>
    <lineage>
        <taxon>Bacteria</taxon>
        <taxon>Bacillati</taxon>
        <taxon>Bacillota</taxon>
        <taxon>Bacilli</taxon>
        <taxon>Bacillales</taxon>
        <taxon>Thermoactinomycetaceae</taxon>
        <taxon>Marininema</taxon>
    </lineage>
</organism>
<dbReference type="PANTHER" id="PTHR42966:SF1">
    <property type="entry name" value="SIALIC ACID SYNTHASE"/>
    <property type="match status" value="1"/>
</dbReference>
<dbReference type="SUPFAM" id="SSF53448">
    <property type="entry name" value="Nucleotide-diphospho-sugar transferases"/>
    <property type="match status" value="1"/>
</dbReference>
<dbReference type="Proteomes" id="UP000198660">
    <property type="component" value="Unassembled WGS sequence"/>
</dbReference>
<dbReference type="PANTHER" id="PTHR42966">
    <property type="entry name" value="N-ACETYLNEURAMINATE SYNTHASE"/>
    <property type="match status" value="1"/>
</dbReference>
<protein>
    <submittedName>
        <fullName evidence="2">N,N'-diacetyllegionaminate synthase</fullName>
    </submittedName>
</protein>
<keyword evidence="3" id="KW-1185">Reference proteome</keyword>
<evidence type="ECO:0000259" key="1">
    <source>
        <dbReference type="Pfam" id="PF03102"/>
    </source>
</evidence>
<dbReference type="InterPro" id="IPR013132">
    <property type="entry name" value="PseI/NeuA/B-like_N"/>
</dbReference>
<dbReference type="EMBL" id="FPAA01000001">
    <property type="protein sequence ID" value="SFS31808.1"/>
    <property type="molecule type" value="Genomic_DNA"/>
</dbReference>
<dbReference type="InterPro" id="IPR003329">
    <property type="entry name" value="Cytidylyl_trans"/>
</dbReference>
<accession>A0A1I6NVD3</accession>
<name>A0A1I6NVD3_9BACL</name>
<dbReference type="RefSeq" id="WP_091832397.1">
    <property type="nucleotide sequence ID" value="NZ_FPAA01000001.1"/>
</dbReference>